<dbReference type="EMBL" id="CP073078">
    <property type="protein sequence ID" value="QUD87857.1"/>
    <property type="molecule type" value="Genomic_DNA"/>
</dbReference>
<dbReference type="RefSeq" id="WP_211937908.1">
    <property type="nucleotide sequence ID" value="NZ_CP073078.1"/>
</dbReference>
<dbReference type="KEGG" id="caul:KCG34_22900"/>
<protein>
    <submittedName>
        <fullName evidence="2">Uncharacterized protein</fullName>
    </submittedName>
</protein>
<feature type="transmembrane region" description="Helical" evidence="1">
    <location>
        <begin position="16"/>
        <end position="34"/>
    </location>
</feature>
<sequence length="151" mass="16735">MQTLTTAATVGPEMRVFLPTIFMLTALTGCSGYVRDEQLSGSYRLVAIDLDENMIVCRQIKGAACVGDELPGPTVFAAGADNHYVTIARHPMEMEPAPDKRVTQYYYVIRHRDDELLRDGDVIGPLNEAQFTAAKAQLHLPAFSKTFDDLR</sequence>
<keyword evidence="3" id="KW-1185">Reference proteome</keyword>
<name>A0A975IUE8_9CAUL</name>
<reference evidence="2" key="1">
    <citation type="submission" date="2021-04" db="EMBL/GenBank/DDBJ databases">
        <title>The complete genome sequence of Caulobacter sp. S6.</title>
        <authorList>
            <person name="Tang Y."/>
            <person name="Ouyang W."/>
            <person name="Liu Q."/>
            <person name="Huang B."/>
            <person name="Guo Z."/>
            <person name="Lei P."/>
        </authorList>
    </citation>
    <scope>NUCLEOTIDE SEQUENCE</scope>
    <source>
        <strain evidence="2">S6</strain>
    </source>
</reference>
<evidence type="ECO:0000313" key="2">
    <source>
        <dbReference type="EMBL" id="QUD87857.1"/>
    </source>
</evidence>
<dbReference type="AlphaFoldDB" id="A0A975IUE8"/>
<evidence type="ECO:0000256" key="1">
    <source>
        <dbReference type="SAM" id="Phobius"/>
    </source>
</evidence>
<keyword evidence="1" id="KW-1133">Transmembrane helix</keyword>
<gene>
    <name evidence="2" type="ORF">KCG34_22900</name>
</gene>
<accession>A0A975IUE8</accession>
<evidence type="ECO:0000313" key="3">
    <source>
        <dbReference type="Proteomes" id="UP000676409"/>
    </source>
</evidence>
<organism evidence="2 3">
    <name type="scientific">Phenylobacterium montanum</name>
    <dbReference type="NCBI Taxonomy" id="2823693"/>
    <lineage>
        <taxon>Bacteria</taxon>
        <taxon>Pseudomonadati</taxon>
        <taxon>Pseudomonadota</taxon>
        <taxon>Alphaproteobacteria</taxon>
        <taxon>Caulobacterales</taxon>
        <taxon>Caulobacteraceae</taxon>
        <taxon>Phenylobacterium</taxon>
    </lineage>
</organism>
<dbReference type="Proteomes" id="UP000676409">
    <property type="component" value="Chromosome"/>
</dbReference>
<proteinExistence type="predicted"/>
<keyword evidence="1" id="KW-0472">Membrane</keyword>
<keyword evidence="1" id="KW-0812">Transmembrane</keyword>